<gene>
    <name evidence="6" type="ORF">TRIVIDRAFT_225878</name>
</gene>
<evidence type="ECO:0000256" key="4">
    <source>
        <dbReference type="ARBA" id="ARBA00023269"/>
    </source>
</evidence>
<dbReference type="Proteomes" id="UP000007115">
    <property type="component" value="Unassembled WGS sequence"/>
</dbReference>
<evidence type="ECO:0000313" key="6">
    <source>
        <dbReference type="EMBL" id="EHK18580.1"/>
    </source>
</evidence>
<dbReference type="InterPro" id="IPR009072">
    <property type="entry name" value="Histone-fold"/>
</dbReference>
<dbReference type="GeneID" id="25791982"/>
<dbReference type="Gene3D" id="1.10.20.10">
    <property type="entry name" value="Histone, subunit A"/>
    <property type="match status" value="1"/>
</dbReference>
<accession>G9N4Q6</accession>
<reference evidence="6 7" key="1">
    <citation type="journal article" date="2011" name="Genome Biol.">
        <title>Comparative genome sequence analysis underscores mycoparasitism as the ancestral life style of Trichoderma.</title>
        <authorList>
            <person name="Kubicek C.P."/>
            <person name="Herrera-Estrella A."/>
            <person name="Seidl-Seiboth V."/>
            <person name="Martinez D.A."/>
            <person name="Druzhinina I.S."/>
            <person name="Thon M."/>
            <person name="Zeilinger S."/>
            <person name="Casas-Flores S."/>
            <person name="Horwitz B.A."/>
            <person name="Mukherjee P.K."/>
            <person name="Mukherjee M."/>
            <person name="Kredics L."/>
            <person name="Alcaraz L.D."/>
            <person name="Aerts A."/>
            <person name="Antal Z."/>
            <person name="Atanasova L."/>
            <person name="Cervantes-Badillo M.G."/>
            <person name="Challacombe J."/>
            <person name="Chertkov O."/>
            <person name="McCluskey K."/>
            <person name="Coulpier F."/>
            <person name="Deshpande N."/>
            <person name="von Doehren H."/>
            <person name="Ebbole D.J."/>
            <person name="Esquivel-Naranjo E.U."/>
            <person name="Fekete E."/>
            <person name="Flipphi M."/>
            <person name="Glaser F."/>
            <person name="Gomez-Rodriguez E.Y."/>
            <person name="Gruber S."/>
            <person name="Han C."/>
            <person name="Henrissat B."/>
            <person name="Hermosa R."/>
            <person name="Hernandez-Onate M."/>
            <person name="Karaffa L."/>
            <person name="Kosti I."/>
            <person name="Le Crom S."/>
            <person name="Lindquist E."/>
            <person name="Lucas S."/>
            <person name="Luebeck M."/>
            <person name="Luebeck P.S."/>
            <person name="Margeot A."/>
            <person name="Metz B."/>
            <person name="Misra M."/>
            <person name="Nevalainen H."/>
            <person name="Omann M."/>
            <person name="Packer N."/>
            <person name="Perrone G."/>
            <person name="Uresti-Rivera E.E."/>
            <person name="Salamov A."/>
            <person name="Schmoll M."/>
            <person name="Seiboth B."/>
            <person name="Shapiro H."/>
            <person name="Sukno S."/>
            <person name="Tamayo-Ramos J.A."/>
            <person name="Tisch D."/>
            <person name="Wiest A."/>
            <person name="Wilkinson H.H."/>
            <person name="Zhang M."/>
            <person name="Coutinho P.M."/>
            <person name="Kenerley C.M."/>
            <person name="Monte E."/>
            <person name="Baker S.E."/>
            <person name="Grigoriev I.V."/>
        </authorList>
    </citation>
    <scope>NUCLEOTIDE SEQUENCE [LARGE SCALE GENOMIC DNA]</scope>
    <source>
        <strain evidence="7">Gv29-8 / FGSC 10586</strain>
    </source>
</reference>
<dbReference type="GO" id="GO:0030527">
    <property type="term" value="F:structural constituent of chromatin"/>
    <property type="evidence" value="ECO:0007669"/>
    <property type="project" value="InterPro"/>
</dbReference>
<evidence type="ECO:0000256" key="2">
    <source>
        <dbReference type="ARBA" id="ARBA00010343"/>
    </source>
</evidence>
<keyword evidence="3" id="KW-0158">Chromosome</keyword>
<keyword evidence="7" id="KW-1185">Reference proteome</keyword>
<dbReference type="InParanoid" id="G9N4Q6"/>
<dbReference type="VEuPathDB" id="FungiDB:TRIVIDRAFT_225878"/>
<dbReference type="PRINTS" id="PR00622">
    <property type="entry name" value="HISTONEH3"/>
</dbReference>
<comment type="caution">
    <text evidence="6">The sequence shown here is derived from an EMBL/GenBank/DDBJ whole genome shotgun (WGS) entry which is preliminary data.</text>
</comment>
<dbReference type="eggNOG" id="KOG1745">
    <property type="taxonomic scope" value="Eukaryota"/>
</dbReference>
<dbReference type="InterPro" id="IPR007125">
    <property type="entry name" value="H2A/H2B/H3"/>
</dbReference>
<name>G9N4Q6_HYPVG</name>
<keyword evidence="4" id="KW-0544">Nucleosome core</keyword>
<comment type="similarity">
    <text evidence="2">Belongs to the histone H3 family.</text>
</comment>
<dbReference type="GO" id="GO:0046982">
    <property type="term" value="F:protein heterodimerization activity"/>
    <property type="evidence" value="ECO:0007669"/>
    <property type="project" value="InterPro"/>
</dbReference>
<feature type="domain" description="Core Histone H2A/H2B/H3" evidence="5">
    <location>
        <begin position="58"/>
        <end position="132"/>
    </location>
</feature>
<dbReference type="GO" id="GO:0003677">
    <property type="term" value="F:DNA binding"/>
    <property type="evidence" value="ECO:0007669"/>
    <property type="project" value="InterPro"/>
</dbReference>
<protein>
    <recommendedName>
        <fullName evidence="5">Core Histone H2A/H2B/H3 domain-containing protein</fullName>
    </recommendedName>
</protein>
<dbReference type="GO" id="GO:0000786">
    <property type="term" value="C:nucleosome"/>
    <property type="evidence" value="ECO:0007669"/>
    <property type="project" value="UniProtKB-KW"/>
</dbReference>
<evidence type="ECO:0000259" key="5">
    <source>
        <dbReference type="Pfam" id="PF00125"/>
    </source>
</evidence>
<keyword evidence="4" id="KW-0238">DNA-binding</keyword>
<organism evidence="6 7">
    <name type="scientific">Hypocrea virens (strain Gv29-8 / FGSC 10586)</name>
    <name type="common">Gliocladium virens</name>
    <name type="synonym">Trichoderma virens</name>
    <dbReference type="NCBI Taxonomy" id="413071"/>
    <lineage>
        <taxon>Eukaryota</taxon>
        <taxon>Fungi</taxon>
        <taxon>Dikarya</taxon>
        <taxon>Ascomycota</taxon>
        <taxon>Pezizomycotina</taxon>
        <taxon>Sordariomycetes</taxon>
        <taxon>Hypocreomycetidae</taxon>
        <taxon>Hypocreales</taxon>
        <taxon>Hypocreaceae</taxon>
        <taxon>Trichoderma</taxon>
    </lineage>
</organism>
<dbReference type="RefSeq" id="XP_013952775.1">
    <property type="nucleotide sequence ID" value="XM_014097300.1"/>
</dbReference>
<dbReference type="HOGENOM" id="CLU_1704467_0_0_1"/>
<dbReference type="OrthoDB" id="420022at2759"/>
<sequence length="154" mass="17698">MARIKQKAQKPVTAKPKMAIAAEGKALRAPLQRPKFLQRVKHRSRPLRRFKLSDMALQKMRKYRTKSLLLPETAFMRLARDIAHEALRERLSFTNRALEGLQASCEQFTISYFTVLRLCADHAMRKTILLEDSNLVKGLMGVTTPTHPICEKPE</sequence>
<evidence type="ECO:0000313" key="7">
    <source>
        <dbReference type="Proteomes" id="UP000007115"/>
    </source>
</evidence>
<evidence type="ECO:0000256" key="1">
    <source>
        <dbReference type="ARBA" id="ARBA00004286"/>
    </source>
</evidence>
<dbReference type="EMBL" id="ABDF02000086">
    <property type="protein sequence ID" value="EHK18580.1"/>
    <property type="molecule type" value="Genomic_DNA"/>
</dbReference>
<dbReference type="Pfam" id="PF00125">
    <property type="entry name" value="Histone"/>
    <property type="match status" value="1"/>
</dbReference>
<comment type="subcellular location">
    <subcellularLocation>
        <location evidence="1">Chromosome</location>
    </subcellularLocation>
</comment>
<dbReference type="SUPFAM" id="SSF47113">
    <property type="entry name" value="Histone-fold"/>
    <property type="match status" value="1"/>
</dbReference>
<dbReference type="InterPro" id="IPR000164">
    <property type="entry name" value="Histone_H3/CENP-A"/>
</dbReference>
<evidence type="ECO:0000256" key="3">
    <source>
        <dbReference type="ARBA" id="ARBA00022454"/>
    </source>
</evidence>
<dbReference type="AlphaFoldDB" id="G9N4Q6"/>
<proteinExistence type="inferred from homology"/>
<dbReference type="SMART" id="SM00428">
    <property type="entry name" value="H3"/>
    <property type="match status" value="1"/>
</dbReference>
<dbReference type="STRING" id="413071.G9N4Q6"/>
<dbReference type="PANTHER" id="PTHR11426">
    <property type="entry name" value="HISTONE H3"/>
    <property type="match status" value="1"/>
</dbReference>